<dbReference type="Proteomes" id="UP000054248">
    <property type="component" value="Unassembled WGS sequence"/>
</dbReference>
<evidence type="ECO:0000313" key="1">
    <source>
        <dbReference type="EMBL" id="KIO26202.1"/>
    </source>
</evidence>
<organism evidence="1 2">
    <name type="scientific">Tulasnella calospora MUT 4182</name>
    <dbReference type="NCBI Taxonomy" id="1051891"/>
    <lineage>
        <taxon>Eukaryota</taxon>
        <taxon>Fungi</taxon>
        <taxon>Dikarya</taxon>
        <taxon>Basidiomycota</taxon>
        <taxon>Agaricomycotina</taxon>
        <taxon>Agaricomycetes</taxon>
        <taxon>Cantharellales</taxon>
        <taxon>Tulasnellaceae</taxon>
        <taxon>Tulasnella</taxon>
    </lineage>
</organism>
<dbReference type="OrthoDB" id="2499463at2759"/>
<dbReference type="AlphaFoldDB" id="A0A0C3LXK5"/>
<keyword evidence="2" id="KW-1185">Reference proteome</keyword>
<gene>
    <name evidence="1" type="ORF">M407DRAFT_7985</name>
</gene>
<reference evidence="1 2" key="1">
    <citation type="submission" date="2014-04" db="EMBL/GenBank/DDBJ databases">
        <authorList>
            <consortium name="DOE Joint Genome Institute"/>
            <person name="Kuo A."/>
            <person name="Girlanda M."/>
            <person name="Perotto S."/>
            <person name="Kohler A."/>
            <person name="Nagy L.G."/>
            <person name="Floudas D."/>
            <person name="Copeland A."/>
            <person name="Barry K.W."/>
            <person name="Cichocki N."/>
            <person name="Veneault-Fourrey C."/>
            <person name="LaButti K."/>
            <person name="Lindquist E.A."/>
            <person name="Lipzen A."/>
            <person name="Lundell T."/>
            <person name="Morin E."/>
            <person name="Murat C."/>
            <person name="Sun H."/>
            <person name="Tunlid A."/>
            <person name="Henrissat B."/>
            <person name="Grigoriev I.V."/>
            <person name="Hibbett D.S."/>
            <person name="Martin F."/>
            <person name="Nordberg H.P."/>
            <person name="Cantor M.N."/>
            <person name="Hua S.X."/>
        </authorList>
    </citation>
    <scope>NUCLEOTIDE SEQUENCE [LARGE SCALE GENOMIC DNA]</scope>
    <source>
        <strain evidence="1 2">MUT 4182</strain>
    </source>
</reference>
<proteinExistence type="predicted"/>
<sequence>MTNPPVPNPIEGPNDVFDDTYYESLEHVTVKSQEPFGKAPFTLHMYQQEEARVLPILFKQQDFALVLLLLNELQISQANDLYKMGLKAGAFNGQTASAAFSAPGDMERSREDIQSIKAGEYQAVLTSSEMMRQQVDAGERAGHNWEAEGQRAMPVSKFFVNELKVSTRTLDDGQGIQNGTMDFELLSGNGVFDSPNYARREPVIGFQGRPRWKKAVGTGKTMTLSPNTTHGKNEG</sequence>
<dbReference type="EMBL" id="KN823028">
    <property type="protein sequence ID" value="KIO26202.1"/>
    <property type="molecule type" value="Genomic_DNA"/>
</dbReference>
<dbReference type="HOGENOM" id="CLU_1180959_0_0_1"/>
<reference evidence="2" key="2">
    <citation type="submission" date="2015-01" db="EMBL/GenBank/DDBJ databases">
        <title>Evolutionary Origins and Diversification of the Mycorrhizal Mutualists.</title>
        <authorList>
            <consortium name="DOE Joint Genome Institute"/>
            <consortium name="Mycorrhizal Genomics Consortium"/>
            <person name="Kohler A."/>
            <person name="Kuo A."/>
            <person name="Nagy L.G."/>
            <person name="Floudas D."/>
            <person name="Copeland A."/>
            <person name="Barry K.W."/>
            <person name="Cichocki N."/>
            <person name="Veneault-Fourrey C."/>
            <person name="LaButti K."/>
            <person name="Lindquist E.A."/>
            <person name="Lipzen A."/>
            <person name="Lundell T."/>
            <person name="Morin E."/>
            <person name="Murat C."/>
            <person name="Riley R."/>
            <person name="Ohm R."/>
            <person name="Sun H."/>
            <person name="Tunlid A."/>
            <person name="Henrissat B."/>
            <person name="Grigoriev I.V."/>
            <person name="Hibbett D.S."/>
            <person name="Martin F."/>
        </authorList>
    </citation>
    <scope>NUCLEOTIDE SEQUENCE [LARGE SCALE GENOMIC DNA]</scope>
    <source>
        <strain evidence="2">MUT 4182</strain>
    </source>
</reference>
<name>A0A0C3LXK5_9AGAM</name>
<evidence type="ECO:0000313" key="2">
    <source>
        <dbReference type="Proteomes" id="UP000054248"/>
    </source>
</evidence>
<protein>
    <submittedName>
        <fullName evidence="1">Uncharacterized protein</fullName>
    </submittedName>
</protein>
<accession>A0A0C3LXK5</accession>